<protein>
    <submittedName>
        <fullName evidence="2">Transporter</fullName>
    </submittedName>
</protein>
<evidence type="ECO:0000256" key="1">
    <source>
        <dbReference type="SAM" id="Phobius"/>
    </source>
</evidence>
<evidence type="ECO:0000313" key="2">
    <source>
        <dbReference type="EMBL" id="KZL51098.1"/>
    </source>
</evidence>
<dbReference type="AlphaFoldDB" id="A0A166KGR1"/>
<feature type="transmembrane region" description="Helical" evidence="1">
    <location>
        <begin position="93"/>
        <end position="111"/>
    </location>
</feature>
<keyword evidence="1" id="KW-1133">Transmembrane helix</keyword>
<keyword evidence="1" id="KW-0472">Membrane</keyword>
<name>A0A166KGR1_NODSP</name>
<dbReference type="SUPFAM" id="SSF103481">
    <property type="entry name" value="Multidrug resistance efflux transporter EmrE"/>
    <property type="match status" value="1"/>
</dbReference>
<gene>
    <name evidence="2" type="ORF">A2T98_03860</name>
</gene>
<keyword evidence="1" id="KW-0812">Transmembrane</keyword>
<dbReference type="EMBL" id="LWAJ01000044">
    <property type="protein sequence ID" value="KZL51098.1"/>
    <property type="molecule type" value="Genomic_DNA"/>
</dbReference>
<sequence length="112" mass="12221">MNQTYIAVVIVIALSSLGVLGDYFLKIASNNETSLHSRWFIFGLLVLASTSFGWVYVMKYLKLATIGVVYSVSTVLFLALVGVAFFQESLNPYEIVGIIMAIGSLILLSAFS</sequence>
<organism evidence="2 3">
    <name type="scientific">Nodularia spumigena CENA596</name>
    <dbReference type="NCBI Taxonomy" id="1819295"/>
    <lineage>
        <taxon>Bacteria</taxon>
        <taxon>Bacillati</taxon>
        <taxon>Cyanobacteriota</taxon>
        <taxon>Cyanophyceae</taxon>
        <taxon>Nostocales</taxon>
        <taxon>Nodulariaceae</taxon>
        <taxon>Nodularia</taxon>
    </lineage>
</organism>
<evidence type="ECO:0000313" key="3">
    <source>
        <dbReference type="Proteomes" id="UP000076555"/>
    </source>
</evidence>
<dbReference type="RefSeq" id="WP_063871633.1">
    <property type="nucleotide sequence ID" value="NZ_CAWMRI010000044.1"/>
</dbReference>
<proteinExistence type="predicted"/>
<dbReference type="Proteomes" id="UP000076555">
    <property type="component" value="Unassembled WGS sequence"/>
</dbReference>
<reference evidence="2 3" key="1">
    <citation type="submission" date="2016-04" db="EMBL/GenBank/DDBJ databases">
        <title>Draft Genome Assembly of the Bloom-forming Cyanobacterium Nodularia spumigena Strain CENA596 in Shrimp Production Ponds.</title>
        <authorList>
            <person name="Popin R.V."/>
            <person name="Rigonato J."/>
            <person name="Abreu V.A."/>
            <person name="Andreote A.P."/>
            <person name="Silveira S.B."/>
            <person name="Odebrecht C."/>
            <person name="Fiore M.F."/>
        </authorList>
    </citation>
    <scope>NUCLEOTIDE SEQUENCE [LARGE SCALE GENOMIC DNA]</scope>
    <source>
        <strain evidence="2 3">CENA596</strain>
    </source>
</reference>
<accession>A0A166KGR1</accession>
<feature type="transmembrane region" description="Helical" evidence="1">
    <location>
        <begin position="63"/>
        <end position="86"/>
    </location>
</feature>
<dbReference type="OrthoDB" id="281564at2"/>
<feature type="transmembrane region" description="Helical" evidence="1">
    <location>
        <begin position="6"/>
        <end position="25"/>
    </location>
</feature>
<comment type="caution">
    <text evidence="2">The sequence shown here is derived from an EMBL/GenBank/DDBJ whole genome shotgun (WGS) entry which is preliminary data.</text>
</comment>
<feature type="transmembrane region" description="Helical" evidence="1">
    <location>
        <begin position="37"/>
        <end position="57"/>
    </location>
</feature>
<dbReference type="Gene3D" id="1.10.3730.20">
    <property type="match status" value="1"/>
</dbReference>
<dbReference type="InterPro" id="IPR037185">
    <property type="entry name" value="EmrE-like"/>
</dbReference>